<comment type="caution">
    <text evidence="1">The sequence shown here is derived from an EMBL/GenBank/DDBJ whole genome shotgun (WGS) entry which is preliminary data.</text>
</comment>
<accession>A0A1F7XLI6</accession>
<evidence type="ECO:0000313" key="2">
    <source>
        <dbReference type="Proteomes" id="UP000177382"/>
    </source>
</evidence>
<name>A0A1F7XLI6_9BACT</name>
<protein>
    <submittedName>
        <fullName evidence="1">Uncharacterized protein</fullName>
    </submittedName>
</protein>
<gene>
    <name evidence="1" type="ORF">A2V97_03755</name>
</gene>
<reference evidence="1 2" key="1">
    <citation type="journal article" date="2016" name="Nat. Commun.">
        <title>Thousands of microbial genomes shed light on interconnected biogeochemical processes in an aquifer system.</title>
        <authorList>
            <person name="Anantharaman K."/>
            <person name="Brown C.T."/>
            <person name="Hug L.A."/>
            <person name="Sharon I."/>
            <person name="Castelle C.J."/>
            <person name="Probst A.J."/>
            <person name="Thomas B.C."/>
            <person name="Singh A."/>
            <person name="Wilkins M.J."/>
            <person name="Karaoz U."/>
            <person name="Brodie E.L."/>
            <person name="Williams K.H."/>
            <person name="Hubbard S.S."/>
            <person name="Banfield J.F."/>
        </authorList>
    </citation>
    <scope>NUCLEOTIDE SEQUENCE [LARGE SCALE GENOMIC DNA]</scope>
</reference>
<dbReference type="AlphaFoldDB" id="A0A1F7XLI6"/>
<evidence type="ECO:0000313" key="1">
    <source>
        <dbReference type="EMBL" id="OGM15856.1"/>
    </source>
</evidence>
<dbReference type="Proteomes" id="UP000177382">
    <property type="component" value="Unassembled WGS sequence"/>
</dbReference>
<dbReference type="STRING" id="1802485.A2V97_03755"/>
<organism evidence="1 2">
    <name type="scientific">Candidatus Woesebacteria bacterium RBG_16_42_24</name>
    <dbReference type="NCBI Taxonomy" id="1802485"/>
    <lineage>
        <taxon>Bacteria</taxon>
        <taxon>Candidatus Woeseibacteriota</taxon>
    </lineage>
</organism>
<proteinExistence type="predicted"/>
<sequence length="81" mass="9829">MTDEEKNKLFKDFDVTEEEKRRYIFDELGDFQILDLCRKLEKLNLSISDRKVVEMAKTQLEDDWRAPLLAYLQKLLTEYPR</sequence>
<dbReference type="EMBL" id="MGFX01000001">
    <property type="protein sequence ID" value="OGM15856.1"/>
    <property type="molecule type" value="Genomic_DNA"/>
</dbReference>